<dbReference type="NCBIfam" id="TIGR01730">
    <property type="entry name" value="RND_mfp"/>
    <property type="match status" value="1"/>
</dbReference>
<evidence type="ECO:0000259" key="4">
    <source>
        <dbReference type="Pfam" id="PF25954"/>
    </source>
</evidence>
<dbReference type="RefSeq" id="WP_110575721.1">
    <property type="nucleotide sequence ID" value="NZ_PIPV01000011.1"/>
</dbReference>
<comment type="similarity">
    <text evidence="1">Belongs to the membrane fusion protein (MFP) (TC 8.A.1) family.</text>
</comment>
<dbReference type="Gene3D" id="2.40.50.100">
    <property type="match status" value="1"/>
</dbReference>
<dbReference type="OrthoDB" id="9806939at2"/>
<dbReference type="InterPro" id="IPR058792">
    <property type="entry name" value="Beta-barrel_RND_2"/>
</dbReference>
<evidence type="ECO:0000256" key="2">
    <source>
        <dbReference type="SAM" id="SignalP"/>
    </source>
</evidence>
<dbReference type="GO" id="GO:1990281">
    <property type="term" value="C:efflux pump complex"/>
    <property type="evidence" value="ECO:0007669"/>
    <property type="project" value="TreeGrafter"/>
</dbReference>
<name>A0A432XRH4_9GAMM</name>
<dbReference type="Pfam" id="PF25917">
    <property type="entry name" value="BSH_RND"/>
    <property type="match status" value="1"/>
</dbReference>
<protein>
    <submittedName>
        <fullName evidence="5">Efflux transporter periplasmic adaptor subunit</fullName>
    </submittedName>
</protein>
<reference evidence="6" key="1">
    <citation type="journal article" date="2018" name="Front. Microbiol.">
        <title>Genome-Based Analysis Reveals the Taxonomy and Diversity of the Family Idiomarinaceae.</title>
        <authorList>
            <person name="Liu Y."/>
            <person name="Lai Q."/>
            <person name="Shao Z."/>
        </authorList>
    </citation>
    <scope>NUCLEOTIDE SEQUENCE [LARGE SCALE GENOMIC DNA]</scope>
    <source>
        <strain evidence="6">F23</strain>
    </source>
</reference>
<dbReference type="Pfam" id="PF25954">
    <property type="entry name" value="Beta-barrel_RND_2"/>
    <property type="match status" value="1"/>
</dbReference>
<dbReference type="Proteomes" id="UP000287330">
    <property type="component" value="Unassembled WGS sequence"/>
</dbReference>
<dbReference type="InterPro" id="IPR006143">
    <property type="entry name" value="RND_pump_MFP"/>
</dbReference>
<evidence type="ECO:0000313" key="6">
    <source>
        <dbReference type="Proteomes" id="UP000287330"/>
    </source>
</evidence>
<accession>A0A432XRH4</accession>
<feature type="domain" description="Multidrug resistance protein MdtA-like barrel-sandwich hybrid" evidence="3">
    <location>
        <begin position="59"/>
        <end position="181"/>
    </location>
</feature>
<dbReference type="EMBL" id="PIPV01000011">
    <property type="protein sequence ID" value="RUO51329.1"/>
    <property type="molecule type" value="Genomic_DNA"/>
</dbReference>
<dbReference type="Gene3D" id="1.10.287.470">
    <property type="entry name" value="Helix hairpin bin"/>
    <property type="match status" value="1"/>
</dbReference>
<organism evidence="5 6">
    <name type="scientific">Idiomarina fontislapidosi</name>
    <dbReference type="NCBI Taxonomy" id="263723"/>
    <lineage>
        <taxon>Bacteria</taxon>
        <taxon>Pseudomonadati</taxon>
        <taxon>Pseudomonadota</taxon>
        <taxon>Gammaproteobacteria</taxon>
        <taxon>Alteromonadales</taxon>
        <taxon>Idiomarinaceae</taxon>
        <taxon>Idiomarina</taxon>
    </lineage>
</organism>
<evidence type="ECO:0000313" key="5">
    <source>
        <dbReference type="EMBL" id="RUO51329.1"/>
    </source>
</evidence>
<dbReference type="AlphaFoldDB" id="A0A432XRH4"/>
<keyword evidence="6" id="KW-1185">Reference proteome</keyword>
<comment type="caution">
    <text evidence="5">The sequence shown here is derived from an EMBL/GenBank/DDBJ whole genome shotgun (WGS) entry which is preliminary data.</text>
</comment>
<evidence type="ECO:0000256" key="1">
    <source>
        <dbReference type="ARBA" id="ARBA00009477"/>
    </source>
</evidence>
<dbReference type="GO" id="GO:0015562">
    <property type="term" value="F:efflux transmembrane transporter activity"/>
    <property type="evidence" value="ECO:0007669"/>
    <property type="project" value="TreeGrafter"/>
</dbReference>
<feature type="domain" description="CusB-like beta-barrel" evidence="4">
    <location>
        <begin position="193"/>
        <end position="263"/>
    </location>
</feature>
<dbReference type="PANTHER" id="PTHR30469">
    <property type="entry name" value="MULTIDRUG RESISTANCE PROTEIN MDTA"/>
    <property type="match status" value="1"/>
</dbReference>
<dbReference type="Gene3D" id="2.40.30.170">
    <property type="match status" value="1"/>
</dbReference>
<dbReference type="InterPro" id="IPR058625">
    <property type="entry name" value="MdtA-like_BSH"/>
</dbReference>
<dbReference type="PANTHER" id="PTHR30469:SF11">
    <property type="entry name" value="BLL4320 PROTEIN"/>
    <property type="match status" value="1"/>
</dbReference>
<dbReference type="SUPFAM" id="SSF111369">
    <property type="entry name" value="HlyD-like secretion proteins"/>
    <property type="match status" value="1"/>
</dbReference>
<feature type="chain" id="PRO_5019269217" evidence="2">
    <location>
        <begin position="26"/>
        <end position="353"/>
    </location>
</feature>
<proteinExistence type="inferred from homology"/>
<gene>
    <name evidence="5" type="ORF">CWE25_11400</name>
</gene>
<keyword evidence="2" id="KW-0732">Signal</keyword>
<sequence>MRRFTSCLQVTFLATLFTLSTGLHAQSFGAREALVNVAPVQFENEKNRVEAVGTAEAQRAVTLFSPVSERVTQVNFEPGDRVQAGQVLVQLDDRREQVALRQAQISLKDAERTVKRLRQSFEQGAVPQSELDNAILLRDLAEVEVDRVKTEIADRTIIAPFNGIVGITDIEEGDRINEQTQIATIDDRDTLLINFQIPEAAVYLLKPGVTLEVEPWRYSGQPVNAEIVELDSRINPTTRMFRARAKVDNKNDDFLPGTSFRTAIEVAGEEFASIPEVALSWGANNPYIWLAEDNKAKRVEVQIEQRLEGRVLVSGEINRDDTLIVEGVQSLRDGQPIKYELSELDAGAEEVVE</sequence>
<dbReference type="Gene3D" id="2.40.420.20">
    <property type="match status" value="1"/>
</dbReference>
<feature type="signal peptide" evidence="2">
    <location>
        <begin position="1"/>
        <end position="25"/>
    </location>
</feature>
<evidence type="ECO:0000259" key="3">
    <source>
        <dbReference type="Pfam" id="PF25917"/>
    </source>
</evidence>